<reference evidence="1 2" key="1">
    <citation type="submission" date="2016-04" db="EMBL/GenBank/DDBJ databases">
        <authorList>
            <person name="Evans L.H."/>
            <person name="Alamgir A."/>
            <person name="Owens N."/>
            <person name="Weber N.D."/>
            <person name="Virtaneva K."/>
            <person name="Barbian K."/>
            <person name="Babar A."/>
            <person name="Rosenke K."/>
        </authorList>
    </citation>
    <scope>NUCLEOTIDE SEQUENCE [LARGE SCALE GENOMIC DNA]</scope>
    <source>
        <strain evidence="1 2">IFM 0406</strain>
    </source>
</reference>
<name>A0A164MRT5_9NOCA</name>
<dbReference type="AlphaFoldDB" id="A0A164MRT5"/>
<proteinExistence type="predicted"/>
<dbReference type="STRING" id="455432.AWN90_33970"/>
<gene>
    <name evidence="1" type="ORF">AWN90_33970</name>
</gene>
<dbReference type="EMBL" id="LWGR01000007">
    <property type="protein sequence ID" value="KZM73605.1"/>
    <property type="molecule type" value="Genomic_DNA"/>
</dbReference>
<comment type="caution">
    <text evidence="1">The sequence shown here is derived from an EMBL/GenBank/DDBJ whole genome shotgun (WGS) entry which is preliminary data.</text>
</comment>
<protein>
    <recommendedName>
        <fullName evidence="3">SMI1/KNR4 family protein</fullName>
    </recommendedName>
</protein>
<evidence type="ECO:0008006" key="3">
    <source>
        <dbReference type="Google" id="ProtNLM"/>
    </source>
</evidence>
<organism evidence="1 2">
    <name type="scientific">Nocardia terpenica</name>
    <dbReference type="NCBI Taxonomy" id="455432"/>
    <lineage>
        <taxon>Bacteria</taxon>
        <taxon>Bacillati</taxon>
        <taxon>Actinomycetota</taxon>
        <taxon>Actinomycetes</taxon>
        <taxon>Mycobacteriales</taxon>
        <taxon>Nocardiaceae</taxon>
        <taxon>Nocardia</taxon>
    </lineage>
</organism>
<dbReference type="Proteomes" id="UP000076512">
    <property type="component" value="Unassembled WGS sequence"/>
</dbReference>
<accession>A0A164MRT5</accession>
<dbReference type="RefSeq" id="WP_067591278.1">
    <property type="nucleotide sequence ID" value="NZ_JABMCZ010000001.1"/>
</dbReference>
<dbReference type="OrthoDB" id="4316308at2"/>
<keyword evidence="2" id="KW-1185">Reference proteome</keyword>
<evidence type="ECO:0000313" key="2">
    <source>
        <dbReference type="Proteomes" id="UP000076512"/>
    </source>
</evidence>
<sequence>MDVAQVIAELRETAAAAGDLLRLDPGITDEAMDAWPVPVPEAVRTLLRTIGGIRITTYYTERPDGRLDEHISFGDQLNQPGDRSMTWYAEHAGGEGTHWFVHAGTEGSFTYVDVDPGSGDWGPVFVFWDAADTVRAADSLPDLLLRLAADVRGALAEANGDPRVFVEAFDERAGARYTDAVDRSAVRASEARTGPDPALAAAAADLPDEALIADLGAAGQAVRVDFFPLVTFGYRRAARGRVLAAVPWDADTVRRLQGA</sequence>
<evidence type="ECO:0000313" key="1">
    <source>
        <dbReference type="EMBL" id="KZM73605.1"/>
    </source>
</evidence>